<organism evidence="10 11">
    <name type="scientific">Methanoculleus formosensis</name>
    <dbReference type="NCBI Taxonomy" id="2590886"/>
    <lineage>
        <taxon>Archaea</taxon>
        <taxon>Methanobacteriati</taxon>
        <taxon>Methanobacteriota</taxon>
        <taxon>Stenosarchaea group</taxon>
        <taxon>Methanomicrobia</taxon>
        <taxon>Methanomicrobiales</taxon>
        <taxon>Methanomicrobiaceae</taxon>
        <taxon>Methanoculleus</taxon>
    </lineage>
</organism>
<dbReference type="SUPFAM" id="SSF56672">
    <property type="entry name" value="DNA/RNA polymerases"/>
    <property type="match status" value="1"/>
</dbReference>
<feature type="domain" description="DNA-directed DNA polymerase family B multifunctional" evidence="8">
    <location>
        <begin position="384"/>
        <end position="791"/>
    </location>
</feature>
<comment type="catalytic activity">
    <reaction evidence="6 7">
        <text>DNA(n) + a 2'-deoxyribonucleoside 5'-triphosphate = DNA(n+1) + diphosphate</text>
        <dbReference type="Rhea" id="RHEA:22508"/>
        <dbReference type="Rhea" id="RHEA-COMP:17339"/>
        <dbReference type="Rhea" id="RHEA-COMP:17340"/>
        <dbReference type="ChEBI" id="CHEBI:33019"/>
        <dbReference type="ChEBI" id="CHEBI:61560"/>
        <dbReference type="ChEBI" id="CHEBI:173112"/>
        <dbReference type="EC" id="2.7.7.7"/>
    </reaction>
</comment>
<dbReference type="InterPro" id="IPR006134">
    <property type="entry name" value="DNA-dir_DNA_pol_B_multi_dom"/>
</dbReference>
<evidence type="ECO:0000256" key="6">
    <source>
        <dbReference type="ARBA" id="ARBA00049244"/>
    </source>
</evidence>
<keyword evidence="5 7" id="KW-0238">DNA-binding</keyword>
<dbReference type="InterPro" id="IPR012337">
    <property type="entry name" value="RNaseH-like_sf"/>
</dbReference>
<keyword evidence="3 7" id="KW-0548">Nucleotidyltransferase</keyword>
<comment type="caution">
    <text evidence="10">The sequence shown here is derived from an EMBL/GenBank/DDBJ whole genome shotgun (WGS) entry which is preliminary data.</text>
</comment>
<dbReference type="InterPro" id="IPR043502">
    <property type="entry name" value="DNA/RNA_pol_sf"/>
</dbReference>
<evidence type="ECO:0000259" key="9">
    <source>
        <dbReference type="Pfam" id="PF03104"/>
    </source>
</evidence>
<dbReference type="AlphaFoldDB" id="A0A9E4ZQH6"/>
<dbReference type="Gene3D" id="1.10.132.60">
    <property type="entry name" value="DNA polymerase family B, C-terminal domain"/>
    <property type="match status" value="1"/>
</dbReference>
<evidence type="ECO:0000256" key="2">
    <source>
        <dbReference type="ARBA" id="ARBA00022679"/>
    </source>
</evidence>
<feature type="domain" description="DNA-directed DNA polymerase family B exonuclease" evidence="9">
    <location>
        <begin position="107"/>
        <end position="312"/>
    </location>
</feature>
<evidence type="ECO:0000259" key="8">
    <source>
        <dbReference type="Pfam" id="PF00136"/>
    </source>
</evidence>
<dbReference type="SUPFAM" id="SSF53098">
    <property type="entry name" value="Ribonuclease H-like"/>
    <property type="match status" value="1"/>
</dbReference>
<dbReference type="GO" id="GO:0006261">
    <property type="term" value="P:DNA-templated DNA replication"/>
    <property type="evidence" value="ECO:0007669"/>
    <property type="project" value="TreeGrafter"/>
</dbReference>
<evidence type="ECO:0000256" key="4">
    <source>
        <dbReference type="ARBA" id="ARBA00022932"/>
    </source>
</evidence>
<dbReference type="PANTHER" id="PTHR10322:SF23">
    <property type="entry name" value="DNA POLYMERASE DELTA CATALYTIC SUBUNIT"/>
    <property type="match status" value="1"/>
</dbReference>
<dbReference type="EMBL" id="VHLL01000007">
    <property type="protein sequence ID" value="MCT8338031.1"/>
    <property type="molecule type" value="Genomic_DNA"/>
</dbReference>
<dbReference type="InterPro" id="IPR023211">
    <property type="entry name" value="DNA_pol_palm_dom_sf"/>
</dbReference>
<keyword evidence="7" id="KW-0235">DNA replication</keyword>
<dbReference type="InterPro" id="IPR006172">
    <property type="entry name" value="DNA-dir_DNA_pol_B"/>
</dbReference>
<reference evidence="10" key="1">
    <citation type="submission" date="2019-06" db="EMBL/GenBank/DDBJ databases">
        <title>Methanoculleus strain from Tamsui River, Taipei, Taiwan.</title>
        <authorList>
            <person name="You Y.-T."/>
            <person name="Chen S.-C."/>
            <person name="Lai S.-J."/>
            <person name="Lee Y.-C."/>
            <person name="Lai M.-C."/>
        </authorList>
    </citation>
    <scope>NUCLEOTIDE SEQUENCE</scope>
    <source>
        <strain evidence="10">Afa-1</strain>
    </source>
</reference>
<dbReference type="InterPro" id="IPR036397">
    <property type="entry name" value="RNaseH_sf"/>
</dbReference>
<evidence type="ECO:0000256" key="1">
    <source>
        <dbReference type="ARBA" id="ARBA00005755"/>
    </source>
</evidence>
<dbReference type="EC" id="2.7.7.7" evidence="7"/>
<comment type="similarity">
    <text evidence="1 7">Belongs to the DNA polymerase type-B family.</text>
</comment>
<dbReference type="RefSeq" id="WP_261598184.1">
    <property type="nucleotide sequence ID" value="NZ_VHLL01000007.1"/>
</dbReference>
<dbReference type="Pfam" id="PF03104">
    <property type="entry name" value="DNA_pol_B_exo1"/>
    <property type="match status" value="1"/>
</dbReference>
<dbReference type="InterPro" id="IPR050240">
    <property type="entry name" value="DNA_pol_type-B"/>
</dbReference>
<dbReference type="Gene3D" id="3.30.342.10">
    <property type="entry name" value="DNA Polymerase, chain B, domain 1"/>
    <property type="match status" value="1"/>
</dbReference>
<dbReference type="GO" id="GO:0003887">
    <property type="term" value="F:DNA-directed DNA polymerase activity"/>
    <property type="evidence" value="ECO:0007669"/>
    <property type="project" value="UniProtKB-KW"/>
</dbReference>
<dbReference type="Proteomes" id="UP001065682">
    <property type="component" value="Unassembled WGS sequence"/>
</dbReference>
<dbReference type="PRINTS" id="PR00106">
    <property type="entry name" value="DNAPOLB"/>
</dbReference>
<dbReference type="InterPro" id="IPR017964">
    <property type="entry name" value="DNA-dir_DNA_pol_B_CS"/>
</dbReference>
<dbReference type="Gene3D" id="3.90.1600.10">
    <property type="entry name" value="Palm domain of DNA polymerase"/>
    <property type="match status" value="1"/>
</dbReference>
<evidence type="ECO:0000256" key="5">
    <source>
        <dbReference type="ARBA" id="ARBA00023125"/>
    </source>
</evidence>
<keyword evidence="11" id="KW-1185">Reference proteome</keyword>
<evidence type="ECO:0000313" key="11">
    <source>
        <dbReference type="Proteomes" id="UP001065682"/>
    </source>
</evidence>
<dbReference type="InterPro" id="IPR006133">
    <property type="entry name" value="DNA-dir_DNA_pol_B_exonuc"/>
</dbReference>
<dbReference type="GO" id="GO:0003677">
    <property type="term" value="F:DNA binding"/>
    <property type="evidence" value="ECO:0007669"/>
    <property type="project" value="UniProtKB-KW"/>
</dbReference>
<proteinExistence type="inferred from homology"/>
<keyword evidence="2 7" id="KW-0808">Transferase</keyword>
<dbReference type="SMART" id="SM00486">
    <property type="entry name" value="POLBc"/>
    <property type="match status" value="1"/>
</dbReference>
<accession>A0A9E4ZQH6</accession>
<evidence type="ECO:0000256" key="7">
    <source>
        <dbReference type="RuleBase" id="RU000442"/>
    </source>
</evidence>
<keyword evidence="4 7" id="KW-0239">DNA-directed DNA polymerase</keyword>
<evidence type="ECO:0000313" key="10">
    <source>
        <dbReference type="EMBL" id="MCT8338031.1"/>
    </source>
</evidence>
<dbReference type="PROSITE" id="PS00116">
    <property type="entry name" value="DNA_POLYMERASE_B"/>
    <property type="match status" value="1"/>
</dbReference>
<dbReference type="CDD" id="cd05160">
    <property type="entry name" value="DEDDy_DNA_polB_exo"/>
    <property type="match status" value="1"/>
</dbReference>
<dbReference type="Gene3D" id="3.30.420.10">
    <property type="entry name" value="Ribonuclease H-like superfamily/Ribonuclease H"/>
    <property type="match status" value="1"/>
</dbReference>
<sequence length="811" mass="91765">MSVATVLDDFGKTRIGIHQVEYSVGAETPVVHIFGRDAAGKAMRINVTGFRPYFYAPAEQVDGRALAREVIGVERDTTYRSIQGVLLRRLYTRRPGDVRSVRDDFSQHFEADIPFTTRFMIDCGLTGGVELPADAPESLDGAFEVEHDDLAPAEVKAPARTCIMDIECVDEEGFPEPERDPIICVTCWDSFDDDYTTLLWQPSAAAGDAPDLRVNERHRVVRHPDEASMLRGLAAYVKERDPDILSGWNFVEFDIPYIVKRMAVLGLPAEDLARLPGQTERNAVRGRSIFDLLAAYRKMHQAQKESYRLDAVAEEELGVTKVRYTGTITELWRSDPKRLVEYNCRDVELCVGIDQKNNIIEFYGEIARYVGCPLDRTLNSSNVIDIYVLRKASGKFVLPSKGLAAGDEFEGATVFEPATGLRENVVVLDLKSLYPMAMMTINASPETKNPDGELRAPNGVRFSREPDGLTRSIISELLGERDERKRLRNLYPFGSPEYVLYDLQQNVLKVIMNSYYGVSGYTRFRLYDREIGSAVTSVGRAIIRHTRDVITDLGYTVLYGDTDSCMVQVPPGSLEETIARARDIEAKLNASYGDFAKAELNADMHYFSIKFEKVYRRFFQAGKKKRYAGHLVWKEGKDVDEVDVVGFEIRRSDSPQITREVQGTVIEMILRGDAFSDVQPYLRDVIRKYRRGEYSLDEAGIPGGIGKNLDSYENDDAHIRGAKYSNKYLGTDFKRGSKPKRIYIKAVTAKYPRTDVVCFEYADQVPPEFVIDWETMLEKTLKGPISRIIEPLGWDWHDVDPSRTTLFDFGM</sequence>
<dbReference type="CDD" id="cd00145">
    <property type="entry name" value="POLBc"/>
    <property type="match status" value="1"/>
</dbReference>
<name>A0A9E4ZQH6_9EURY</name>
<dbReference type="PANTHER" id="PTHR10322">
    <property type="entry name" value="DNA POLYMERASE CATALYTIC SUBUNIT"/>
    <property type="match status" value="1"/>
</dbReference>
<dbReference type="Pfam" id="PF00136">
    <property type="entry name" value="DNA_pol_B"/>
    <property type="match status" value="1"/>
</dbReference>
<evidence type="ECO:0000256" key="3">
    <source>
        <dbReference type="ARBA" id="ARBA00022695"/>
    </source>
</evidence>
<dbReference type="GO" id="GO:0000166">
    <property type="term" value="F:nucleotide binding"/>
    <property type="evidence" value="ECO:0007669"/>
    <property type="project" value="InterPro"/>
</dbReference>
<gene>
    <name evidence="10" type="ORF">FKB36_11180</name>
</gene>
<dbReference type="InterPro" id="IPR042087">
    <property type="entry name" value="DNA_pol_B_thumb"/>
</dbReference>
<protein>
    <recommendedName>
        <fullName evidence="7">DNA polymerase</fullName>
        <ecNumber evidence="7">2.7.7.7</ecNumber>
    </recommendedName>
</protein>